<dbReference type="Pfam" id="PF00642">
    <property type="entry name" value="zf-CCCH"/>
    <property type="match status" value="2"/>
</dbReference>
<accession>A0A8S1LKV4</accession>
<dbReference type="FunFam" id="4.10.1000.10:FF:000001">
    <property type="entry name" value="zinc finger CCCH domain-containing protein 15-like"/>
    <property type="match status" value="1"/>
</dbReference>
<feature type="domain" description="C3H1-type" evidence="6">
    <location>
        <begin position="67"/>
        <end position="94"/>
    </location>
</feature>
<keyword evidence="1 5" id="KW-0479">Metal-binding</keyword>
<dbReference type="GO" id="GO:0008270">
    <property type="term" value="F:zinc ion binding"/>
    <property type="evidence" value="ECO:0007669"/>
    <property type="project" value="UniProtKB-KW"/>
</dbReference>
<feature type="zinc finger region" description="C3H1-type" evidence="5">
    <location>
        <begin position="16"/>
        <end position="43"/>
    </location>
</feature>
<comment type="caution">
    <text evidence="7">The sequence shown here is derived from an EMBL/GenBank/DDBJ whole genome shotgun (WGS) entry which is preliminary data.</text>
</comment>
<dbReference type="PANTHER" id="PTHR12547:SF18">
    <property type="entry name" value="PROTEIN TIS11"/>
    <property type="match status" value="1"/>
</dbReference>
<evidence type="ECO:0000256" key="4">
    <source>
        <dbReference type="ARBA" id="ARBA00022833"/>
    </source>
</evidence>
<evidence type="ECO:0000256" key="3">
    <source>
        <dbReference type="ARBA" id="ARBA00022771"/>
    </source>
</evidence>
<keyword evidence="3 5" id="KW-0863">Zinc-finger</keyword>
<dbReference type="GO" id="GO:0003729">
    <property type="term" value="F:mRNA binding"/>
    <property type="evidence" value="ECO:0007669"/>
    <property type="project" value="InterPro"/>
</dbReference>
<gene>
    <name evidence="7" type="ORF">PPRIM_AZ9-3.1.T0430015</name>
</gene>
<dbReference type="InterPro" id="IPR000571">
    <property type="entry name" value="Znf_CCCH"/>
</dbReference>
<organism evidence="7 8">
    <name type="scientific">Paramecium primaurelia</name>
    <dbReference type="NCBI Taxonomy" id="5886"/>
    <lineage>
        <taxon>Eukaryota</taxon>
        <taxon>Sar</taxon>
        <taxon>Alveolata</taxon>
        <taxon>Ciliophora</taxon>
        <taxon>Intramacronucleata</taxon>
        <taxon>Oligohymenophorea</taxon>
        <taxon>Peniculida</taxon>
        <taxon>Parameciidae</taxon>
        <taxon>Paramecium</taxon>
    </lineage>
</organism>
<keyword evidence="8" id="KW-1185">Reference proteome</keyword>
<protein>
    <recommendedName>
        <fullName evidence="6">C3H1-type domain-containing protein</fullName>
    </recommendedName>
</protein>
<dbReference type="InterPro" id="IPR045877">
    <property type="entry name" value="ZFP36-like"/>
</dbReference>
<evidence type="ECO:0000313" key="8">
    <source>
        <dbReference type="Proteomes" id="UP000688137"/>
    </source>
</evidence>
<keyword evidence="4 5" id="KW-0862">Zinc</keyword>
<dbReference type="PROSITE" id="PS50103">
    <property type="entry name" value="ZF_C3H1"/>
    <property type="match status" value="2"/>
</dbReference>
<dbReference type="Proteomes" id="UP000688137">
    <property type="component" value="Unassembled WGS sequence"/>
</dbReference>
<proteinExistence type="predicted"/>
<feature type="zinc finger region" description="C3H1-type" evidence="5">
    <location>
        <begin position="67"/>
        <end position="94"/>
    </location>
</feature>
<dbReference type="OMA" id="VMIEEKH"/>
<evidence type="ECO:0000259" key="6">
    <source>
        <dbReference type="PROSITE" id="PS50103"/>
    </source>
</evidence>
<evidence type="ECO:0000313" key="7">
    <source>
        <dbReference type="EMBL" id="CAD8068818.1"/>
    </source>
</evidence>
<name>A0A8S1LKV4_PARPR</name>
<dbReference type="AlphaFoldDB" id="A0A8S1LKV4"/>
<dbReference type="SMART" id="SM00356">
    <property type="entry name" value="ZnF_C3H1"/>
    <property type="match status" value="2"/>
</dbReference>
<sequence length="194" mass="22110">MHNAVITIPQHGNGRLYKTSICRHFELGNCSIGDKCQFAHGLKELRNPNDPILGKIPTIDSNIVITNYKTVLCKYDQQGFCKNGVNCPYAHGTNEKKHARLAPVQLKQMQENKENGDDENVVKFLNQLTDKLMKNDDFKNDKQVLVQLKQTQVMIEEKHHRDAAEQLSLVLSSPSRSQKQQKAYETVYKSLTLC</sequence>
<dbReference type="EMBL" id="CAJJDM010000043">
    <property type="protein sequence ID" value="CAD8068818.1"/>
    <property type="molecule type" value="Genomic_DNA"/>
</dbReference>
<evidence type="ECO:0000256" key="2">
    <source>
        <dbReference type="ARBA" id="ARBA00022737"/>
    </source>
</evidence>
<evidence type="ECO:0000256" key="5">
    <source>
        <dbReference type="PROSITE-ProRule" id="PRU00723"/>
    </source>
</evidence>
<dbReference type="PANTHER" id="PTHR12547">
    <property type="entry name" value="CCCH ZINC FINGER/TIS11-RELATED"/>
    <property type="match status" value="1"/>
</dbReference>
<keyword evidence="2" id="KW-0677">Repeat</keyword>
<reference evidence="7" key="1">
    <citation type="submission" date="2021-01" db="EMBL/GenBank/DDBJ databases">
        <authorList>
            <consortium name="Genoscope - CEA"/>
            <person name="William W."/>
        </authorList>
    </citation>
    <scope>NUCLEOTIDE SEQUENCE</scope>
</reference>
<feature type="domain" description="C3H1-type" evidence="6">
    <location>
        <begin position="16"/>
        <end position="43"/>
    </location>
</feature>
<evidence type="ECO:0000256" key="1">
    <source>
        <dbReference type="ARBA" id="ARBA00022723"/>
    </source>
</evidence>